<dbReference type="EMBL" id="BPFB01000012">
    <property type="protein sequence ID" value="GIU45381.1"/>
    <property type="molecule type" value="Genomic_DNA"/>
</dbReference>
<reference evidence="1 2" key="1">
    <citation type="submission" date="2021-05" db="EMBL/GenBank/DDBJ databases">
        <title>Molecular characterization for Shewanella algae harboring chromosomal blaOXA-55-like strains isolated from clinical and environment sample.</title>
        <authorList>
            <person name="Ohama Y."/>
            <person name="Aoki K."/>
            <person name="Harada S."/>
            <person name="Moriya K."/>
            <person name="Ishii Y."/>
            <person name="Tateda K."/>
        </authorList>
    </citation>
    <scope>NUCLEOTIDE SEQUENCE [LARGE SCALE GENOMIC DNA]</scope>
    <source>
        <strain evidence="1 2">LMG 23746</strain>
    </source>
</reference>
<dbReference type="Proteomes" id="UP000761574">
    <property type="component" value="Unassembled WGS sequence"/>
</dbReference>
<sequence length="211" mass="24297">MQGLNNKLLDENIDLSGSIMDREQFELIKVMELCCRDIVINLSMHDELNNVPERIESSEGNILFNSYWAQTRNNAVFVSILRWCQVFGAHKEDTHWKNINSLSLSTMRANICNACDITEDEWAQYHKIALSFRHKLVAHVDVGEILQNPAKVHCLKVYLDSAKFLRNILIELLLDFTCTDSKVLNYVQLLSRLTNSELERQARKMAATALI</sequence>
<proteinExistence type="predicted"/>
<comment type="caution">
    <text evidence="1">The sequence shown here is derived from an EMBL/GenBank/DDBJ whole genome shotgun (WGS) entry which is preliminary data.</text>
</comment>
<evidence type="ECO:0008006" key="3">
    <source>
        <dbReference type="Google" id="ProtNLM"/>
    </source>
</evidence>
<evidence type="ECO:0000313" key="1">
    <source>
        <dbReference type="EMBL" id="GIU45381.1"/>
    </source>
</evidence>
<organism evidence="1 2">
    <name type="scientific">Shewanella algidipiscicola</name>
    <dbReference type="NCBI Taxonomy" id="614070"/>
    <lineage>
        <taxon>Bacteria</taxon>
        <taxon>Pseudomonadati</taxon>
        <taxon>Pseudomonadota</taxon>
        <taxon>Gammaproteobacteria</taxon>
        <taxon>Alteromonadales</taxon>
        <taxon>Shewanellaceae</taxon>
        <taxon>Shewanella</taxon>
    </lineage>
</organism>
<gene>
    <name evidence="1" type="ORF">TUM4630_13350</name>
</gene>
<name>A0ABQ4PD04_9GAMM</name>
<evidence type="ECO:0000313" key="2">
    <source>
        <dbReference type="Proteomes" id="UP000761574"/>
    </source>
</evidence>
<keyword evidence="2" id="KW-1185">Reference proteome</keyword>
<accession>A0ABQ4PD04</accession>
<protein>
    <recommendedName>
        <fullName evidence="3">HEPN AbiU2-like domain-containing protein</fullName>
    </recommendedName>
</protein>